<dbReference type="FunFam" id="1.25.40.10:FF:000031">
    <property type="entry name" value="Pentatricopeptide repeat-containing protein mitochondrial"/>
    <property type="match status" value="1"/>
</dbReference>
<accession>A0AAP0B877</accession>
<evidence type="ECO:0000259" key="3">
    <source>
        <dbReference type="Pfam" id="PF14432"/>
    </source>
</evidence>
<reference evidence="4 5" key="1">
    <citation type="journal article" date="2022" name="Nat. Plants">
        <title>Genomes of leafy and leafless Platanthera orchids illuminate the evolution of mycoheterotrophy.</title>
        <authorList>
            <person name="Li M.H."/>
            <person name="Liu K.W."/>
            <person name="Li Z."/>
            <person name="Lu H.C."/>
            <person name="Ye Q.L."/>
            <person name="Zhang D."/>
            <person name="Wang J.Y."/>
            <person name="Li Y.F."/>
            <person name="Zhong Z.M."/>
            <person name="Liu X."/>
            <person name="Yu X."/>
            <person name="Liu D.K."/>
            <person name="Tu X.D."/>
            <person name="Liu B."/>
            <person name="Hao Y."/>
            <person name="Liao X.Y."/>
            <person name="Jiang Y.T."/>
            <person name="Sun W.H."/>
            <person name="Chen J."/>
            <person name="Chen Y.Q."/>
            <person name="Ai Y."/>
            <person name="Zhai J.W."/>
            <person name="Wu S.S."/>
            <person name="Zhou Z."/>
            <person name="Hsiao Y.Y."/>
            <person name="Wu W.L."/>
            <person name="Chen Y.Y."/>
            <person name="Lin Y.F."/>
            <person name="Hsu J.L."/>
            <person name="Li C.Y."/>
            <person name="Wang Z.W."/>
            <person name="Zhao X."/>
            <person name="Zhong W.Y."/>
            <person name="Ma X.K."/>
            <person name="Ma L."/>
            <person name="Huang J."/>
            <person name="Chen G.Z."/>
            <person name="Huang M.Z."/>
            <person name="Huang L."/>
            <person name="Peng D.H."/>
            <person name="Luo Y.B."/>
            <person name="Zou S.Q."/>
            <person name="Chen S.P."/>
            <person name="Lan S."/>
            <person name="Tsai W.C."/>
            <person name="Van de Peer Y."/>
            <person name="Liu Z.J."/>
        </authorList>
    </citation>
    <scope>NUCLEOTIDE SEQUENCE [LARGE SCALE GENOMIC DNA]</scope>
    <source>
        <strain evidence="4">Lor287</strain>
    </source>
</reference>
<dbReference type="Pfam" id="PF01535">
    <property type="entry name" value="PPR"/>
    <property type="match status" value="8"/>
</dbReference>
<dbReference type="PANTHER" id="PTHR24015:SF548">
    <property type="entry name" value="OS08G0340900 PROTEIN"/>
    <property type="match status" value="1"/>
</dbReference>
<dbReference type="GO" id="GO:0008270">
    <property type="term" value="F:zinc ion binding"/>
    <property type="evidence" value="ECO:0007669"/>
    <property type="project" value="InterPro"/>
</dbReference>
<dbReference type="SUPFAM" id="SSF48452">
    <property type="entry name" value="TPR-like"/>
    <property type="match status" value="1"/>
</dbReference>
<dbReference type="GO" id="GO:0003723">
    <property type="term" value="F:RNA binding"/>
    <property type="evidence" value="ECO:0007669"/>
    <property type="project" value="InterPro"/>
</dbReference>
<feature type="repeat" description="PPR" evidence="2">
    <location>
        <begin position="219"/>
        <end position="253"/>
    </location>
</feature>
<dbReference type="InterPro" id="IPR046848">
    <property type="entry name" value="E_motif"/>
</dbReference>
<feature type="repeat" description="PPR" evidence="2">
    <location>
        <begin position="318"/>
        <end position="351"/>
    </location>
</feature>
<dbReference type="InterPro" id="IPR002885">
    <property type="entry name" value="PPR_rpt"/>
</dbReference>
<comment type="caution">
    <text evidence="4">The sequence shown here is derived from an EMBL/GenBank/DDBJ whole genome shotgun (WGS) entry which is preliminary data.</text>
</comment>
<dbReference type="InterPro" id="IPR032867">
    <property type="entry name" value="DYW_dom"/>
</dbReference>
<name>A0AAP0B877_9ASPA</name>
<protein>
    <submittedName>
        <fullName evidence="4">Pentatricopeptide repeat-containing protein</fullName>
    </submittedName>
</protein>
<feature type="domain" description="DYW" evidence="3">
    <location>
        <begin position="630"/>
        <end position="723"/>
    </location>
</feature>
<feature type="repeat" description="PPR" evidence="2">
    <location>
        <begin position="552"/>
        <end position="586"/>
    </location>
</feature>
<dbReference type="GO" id="GO:0009451">
    <property type="term" value="P:RNA modification"/>
    <property type="evidence" value="ECO:0007669"/>
    <property type="project" value="InterPro"/>
</dbReference>
<dbReference type="Proteomes" id="UP001418222">
    <property type="component" value="Unassembled WGS sequence"/>
</dbReference>
<keyword evidence="5" id="KW-1185">Reference proteome</keyword>
<dbReference type="EMBL" id="JBBWWQ010000013">
    <property type="protein sequence ID" value="KAK8933248.1"/>
    <property type="molecule type" value="Genomic_DNA"/>
</dbReference>
<evidence type="ECO:0000256" key="2">
    <source>
        <dbReference type="PROSITE-ProRule" id="PRU00708"/>
    </source>
</evidence>
<feature type="repeat" description="PPR" evidence="2">
    <location>
        <begin position="118"/>
        <end position="152"/>
    </location>
</feature>
<dbReference type="PANTHER" id="PTHR24015">
    <property type="entry name" value="OS07G0578800 PROTEIN-RELATED"/>
    <property type="match status" value="1"/>
</dbReference>
<dbReference type="Pfam" id="PF20431">
    <property type="entry name" value="E_motif"/>
    <property type="match status" value="1"/>
</dbReference>
<dbReference type="Gene3D" id="1.25.40.10">
    <property type="entry name" value="Tetratricopeptide repeat domain"/>
    <property type="match status" value="4"/>
</dbReference>
<gene>
    <name evidence="4" type="primary">PCMP-H70</name>
    <name evidence="4" type="ORF">KSP39_PZI015538</name>
</gene>
<dbReference type="Pfam" id="PF14432">
    <property type="entry name" value="DYW_deaminase"/>
    <property type="match status" value="1"/>
</dbReference>
<dbReference type="InterPro" id="IPR011990">
    <property type="entry name" value="TPR-like_helical_dom_sf"/>
</dbReference>
<evidence type="ECO:0000313" key="5">
    <source>
        <dbReference type="Proteomes" id="UP001418222"/>
    </source>
</evidence>
<dbReference type="FunFam" id="1.25.40.10:FF:000366">
    <property type="entry name" value="Pentatricopeptide (PPR) repeat-containing protein"/>
    <property type="match status" value="1"/>
</dbReference>
<proteinExistence type="predicted"/>
<sequence length="723" mass="80440">MAAVTAAEFFRTCPPLPPSTESSRRVLRLVAAGNLPKAAAAFFSLGSPDTAAYAALLHACASHRLLSLGRSLHRHFLLSSSSAHPFTLLLSNHLINMYSKCGRTDLARPVFDEMPHRNLVSWTALLTGYSQSGQHRQCFHLFSSMLAHHIPNDYGIVAVLSSSAAARHPRHGKQAHALASKISLDANVFVGNSLIAMYSSCDGLGDDGRLVFETMPFRNVITWNSMIAGFSHAGKSHLSLDLFARMRRSSAEFDKATLISIISSSRNIQQCSQLHSLCIKSFFDSETEVATALLKAYTSFNADFRDCSNVFSTIADHDIVSWTGIIAAYCEQNPTEALSMFCRLRREGFQPDRHTLSAAVKACSGFANEKQCMSVNSLILKSGYANETAVCNALIHAYSRCGNHEFAARTFEQMDIRDQISWNSIIKAHAAHGKGKEALKAFELMDFPPDSATFVGVLTACGHCGYVNDGRRIFNEMLEVYRIAPQRDHYACMVDILGRAGEVSEAEVLINRMPMEPDHVVWSALLGACRKHGESEIGKKAAKRLMELEPRNSVGYVMMSNMYCATRRFDEAAFVRKGMRECGVKKEPGLSWIEVRDHVHEFSVGGHLHPHREKIVVELRRLVVELKEMGYVADTKLVLHEICEEHKEEQLLHHSEKMALVFGLMNASSTVASLKIMKNIRICEDCHIFIKLASRCTGRGIVVRDSSRFHHFRDGTCSCGDYW</sequence>
<dbReference type="PROSITE" id="PS51375">
    <property type="entry name" value="PPR"/>
    <property type="match status" value="5"/>
</dbReference>
<dbReference type="InterPro" id="IPR046960">
    <property type="entry name" value="PPR_At4g14850-like_plant"/>
</dbReference>
<dbReference type="NCBIfam" id="TIGR00756">
    <property type="entry name" value="PPR"/>
    <property type="match status" value="3"/>
</dbReference>
<keyword evidence="1" id="KW-0677">Repeat</keyword>
<feature type="repeat" description="PPR" evidence="2">
    <location>
        <begin position="387"/>
        <end position="421"/>
    </location>
</feature>
<evidence type="ECO:0000256" key="1">
    <source>
        <dbReference type="ARBA" id="ARBA00022737"/>
    </source>
</evidence>
<dbReference type="AlphaFoldDB" id="A0AAP0B877"/>
<organism evidence="4 5">
    <name type="scientific">Platanthera zijinensis</name>
    <dbReference type="NCBI Taxonomy" id="2320716"/>
    <lineage>
        <taxon>Eukaryota</taxon>
        <taxon>Viridiplantae</taxon>
        <taxon>Streptophyta</taxon>
        <taxon>Embryophyta</taxon>
        <taxon>Tracheophyta</taxon>
        <taxon>Spermatophyta</taxon>
        <taxon>Magnoliopsida</taxon>
        <taxon>Liliopsida</taxon>
        <taxon>Asparagales</taxon>
        <taxon>Orchidaceae</taxon>
        <taxon>Orchidoideae</taxon>
        <taxon>Orchideae</taxon>
        <taxon>Orchidinae</taxon>
        <taxon>Platanthera</taxon>
    </lineage>
</organism>
<evidence type="ECO:0000313" key="4">
    <source>
        <dbReference type="EMBL" id="KAK8933248.1"/>
    </source>
</evidence>